<dbReference type="Gene3D" id="3.40.395.10">
    <property type="entry name" value="Adenoviral Proteinase, Chain A"/>
    <property type="match status" value="1"/>
</dbReference>
<keyword evidence="2" id="KW-0378">Hydrolase</keyword>
<feature type="region of interest" description="Disordered" evidence="1">
    <location>
        <begin position="627"/>
        <end position="650"/>
    </location>
</feature>
<dbReference type="SUPFAM" id="SSF54001">
    <property type="entry name" value="Cysteine proteinases"/>
    <property type="match status" value="1"/>
</dbReference>
<dbReference type="Proteomes" id="UP000245207">
    <property type="component" value="Unassembled WGS sequence"/>
</dbReference>
<dbReference type="InterPro" id="IPR038765">
    <property type="entry name" value="Papain-like_cys_pep_sf"/>
</dbReference>
<reference evidence="2 3" key="1">
    <citation type="journal article" date="2018" name="Mol. Plant">
        <title>The genome of Artemisia annua provides insight into the evolution of Asteraceae family and artemisinin biosynthesis.</title>
        <authorList>
            <person name="Shen Q."/>
            <person name="Zhang L."/>
            <person name="Liao Z."/>
            <person name="Wang S."/>
            <person name="Yan T."/>
            <person name="Shi P."/>
            <person name="Liu M."/>
            <person name="Fu X."/>
            <person name="Pan Q."/>
            <person name="Wang Y."/>
            <person name="Lv Z."/>
            <person name="Lu X."/>
            <person name="Zhang F."/>
            <person name="Jiang W."/>
            <person name="Ma Y."/>
            <person name="Chen M."/>
            <person name="Hao X."/>
            <person name="Li L."/>
            <person name="Tang Y."/>
            <person name="Lv G."/>
            <person name="Zhou Y."/>
            <person name="Sun X."/>
            <person name="Brodelius P.E."/>
            <person name="Rose J.K.C."/>
            <person name="Tang K."/>
        </authorList>
    </citation>
    <scope>NUCLEOTIDE SEQUENCE [LARGE SCALE GENOMIC DNA]</scope>
    <source>
        <strain evidence="3">cv. Huhao1</strain>
        <tissue evidence="2">Leaf</tissue>
    </source>
</reference>
<protein>
    <submittedName>
        <fullName evidence="2">Ulp1 protease family, C-terminal catalytic domain-containing protein</fullName>
    </submittedName>
</protein>
<feature type="region of interest" description="Disordered" evidence="1">
    <location>
        <begin position="1"/>
        <end position="52"/>
    </location>
</feature>
<evidence type="ECO:0000256" key="1">
    <source>
        <dbReference type="SAM" id="MobiDB-lite"/>
    </source>
</evidence>
<keyword evidence="3" id="KW-1185">Reference proteome</keyword>
<feature type="region of interest" description="Disordered" evidence="1">
    <location>
        <begin position="772"/>
        <end position="791"/>
    </location>
</feature>
<name>A0A2U1QJF7_ARTAN</name>
<proteinExistence type="predicted"/>
<dbReference type="OrthoDB" id="1748551at2759"/>
<dbReference type="GO" id="GO:0008233">
    <property type="term" value="F:peptidase activity"/>
    <property type="evidence" value="ECO:0007669"/>
    <property type="project" value="UniProtKB-KW"/>
</dbReference>
<dbReference type="EMBL" id="PKPP01000079">
    <property type="protein sequence ID" value="PWA98161.1"/>
    <property type="molecule type" value="Genomic_DNA"/>
</dbReference>
<dbReference type="PANTHER" id="PTHR34835:SF90">
    <property type="entry name" value="AMINOTRANSFERASE-LIKE PLANT MOBILE DOMAIN-CONTAINING PROTEIN"/>
    <property type="match status" value="1"/>
</dbReference>
<evidence type="ECO:0000313" key="3">
    <source>
        <dbReference type="Proteomes" id="UP000245207"/>
    </source>
</evidence>
<dbReference type="PANTHER" id="PTHR34835">
    <property type="entry name" value="OS07G0283600 PROTEIN-RELATED"/>
    <property type="match status" value="1"/>
</dbReference>
<organism evidence="2 3">
    <name type="scientific">Artemisia annua</name>
    <name type="common">Sweet wormwood</name>
    <dbReference type="NCBI Taxonomy" id="35608"/>
    <lineage>
        <taxon>Eukaryota</taxon>
        <taxon>Viridiplantae</taxon>
        <taxon>Streptophyta</taxon>
        <taxon>Embryophyta</taxon>
        <taxon>Tracheophyta</taxon>
        <taxon>Spermatophyta</taxon>
        <taxon>Magnoliopsida</taxon>
        <taxon>eudicotyledons</taxon>
        <taxon>Gunneridae</taxon>
        <taxon>Pentapetalae</taxon>
        <taxon>asterids</taxon>
        <taxon>campanulids</taxon>
        <taxon>Asterales</taxon>
        <taxon>Asteraceae</taxon>
        <taxon>Asteroideae</taxon>
        <taxon>Anthemideae</taxon>
        <taxon>Artemisiinae</taxon>
        <taxon>Artemisia</taxon>
    </lineage>
</organism>
<keyword evidence="2" id="KW-0645">Protease</keyword>
<sequence length="1243" mass="141412">MTKKRFRNPTRISPRTLEKNKSIEEKQSESTEPETEEEYETEAGKSQNRHLYGTFRSSPRDVVKILERLTDTQKQNVKEIGFESLLDDNFNINTTPTKLGYWVVEQFDHVTCTIKMGDGRAILITAKMIKDMMGIPMGGTAVTEVRFATTEHPLIVRWRHTYDYPDDRFTLSKVVEKLLVEHHTGLEFKLNFLVAVMSILGDCTKNGLVNQKFIQCIEKEEDIKNMDWCTYLLETMKKSKAEYTRTSGFGGPLLLMVLLYLNSTVSEEVEVDLESPAIKAWDTQKLKKREKQEINMGGFGKLPIKEGFEYVEKPKKKRMTRADIQKMKYPPEKQLEYRKEEIARQVLTPRVELGDGICGIGESSNRIEAVKKFQKKPAELLPGLASTISVVGVMFMFNINYCINNTLIHRPWKNQMFQEMKMEIKKALSITGNIQSIVDEMLEMASISYPEDEEFKSLIESRNEKIMRAFKPGKIAAALESEKDINDELINDAHISQEENDVSTDDFLGGGPDIETVMETPEEYLETNGGNKQIDESDGINERENVNGDTEKEGNEGVGVELVKQVGESPKTVENDGINEGGNGNVDKVLNEMHEGGKSADVGLSEVEKDTEDEVANEIVEDTEIRLVEESPGEESSVKNKSKNNGKSDGRTISQILVRLVNKGETTENVTIPVATETDLEGTKTVRDSKRQYIDFTPPSFNLFSQDDEMNNMDIHLNNVMNLTITQPSVMETGDKHESGVVEPKKDKLVTLFKDNFVNKKDNVTECSNLQAQKTAENPDAANQQTRDNATNQIDDVVNVQENVGKAGESIQENGEEPRSENVIVNTFLQPKTNTRETFSKRPKVTIKISGGLQKPGDLTMYKTGADKGKQVFTSDEEKLSPNGAISAVPISFMRPMEQGNEVLGKRVSNPTEVLLSPYVKRKVSITTHLQSDEKAIVDCMFSGMLPPMDIVFKTFDMEIPRVVFESMYDNLQVTSAAIDVWSIIQNNDEKLKNKVASRSIFCKTGMLLTRKADDFKRKMEGVVQYSTKKNLDNVEMVFFPITMARENYNHYYLIVYNLKTWKAYIIDNMQEQSQDIIKRYGDIPSALTKAFANYLQSVNHPNATKVATSRFKILKLEWETSKNRFGSGIFLMRHMETFCGTEKEFKSGLKKEGIAQNHHLTSLRKKYVVKMLMTLLNEKRDQVEQESKKYGSFNDAQKQNFQKAAFPKLQKRVIKYFEEHEEKLKKKWSFLRNKSITGNNMM</sequence>
<evidence type="ECO:0000313" key="2">
    <source>
        <dbReference type="EMBL" id="PWA98161.1"/>
    </source>
</evidence>
<dbReference type="GO" id="GO:0006508">
    <property type="term" value="P:proteolysis"/>
    <property type="evidence" value="ECO:0007669"/>
    <property type="project" value="UniProtKB-KW"/>
</dbReference>
<comment type="caution">
    <text evidence="2">The sequence shown here is derived from an EMBL/GenBank/DDBJ whole genome shotgun (WGS) entry which is preliminary data.</text>
</comment>
<gene>
    <name evidence="2" type="ORF">CTI12_AA022090</name>
</gene>
<accession>A0A2U1QJF7</accession>
<dbReference type="AlphaFoldDB" id="A0A2U1QJF7"/>
<feature type="compositionally biased region" description="Acidic residues" evidence="1">
    <location>
        <begin position="31"/>
        <end position="41"/>
    </location>
</feature>
<feature type="compositionally biased region" description="Basic and acidic residues" evidence="1">
    <location>
        <begin position="16"/>
        <end position="29"/>
    </location>
</feature>